<proteinExistence type="inferred from homology"/>
<dbReference type="SUPFAM" id="SSF53822">
    <property type="entry name" value="Periplasmic binding protein-like I"/>
    <property type="match status" value="1"/>
</dbReference>
<evidence type="ECO:0000256" key="1">
    <source>
        <dbReference type="ARBA" id="ARBA00010062"/>
    </source>
</evidence>
<feature type="signal peptide" evidence="3">
    <location>
        <begin position="1"/>
        <end position="23"/>
    </location>
</feature>
<dbReference type="InterPro" id="IPR051010">
    <property type="entry name" value="BCAA_transport"/>
</dbReference>
<dbReference type="InterPro" id="IPR001969">
    <property type="entry name" value="Aspartic_peptidase_AS"/>
</dbReference>
<sequence>MRRRIYRGILLAACLLPSWHAAAQDDARTRIALIGFAGPLSDQMVQSAQQGALLAIEEANRRPQPGKQGPPLHFELLSQDDKSNSNLAGYVARYFVTSRVIGVLGHWNTGPAIAAAPVYDAAGVAQVSFTATGSQLTRKGYRNVFRVVGSTDDTAAYLAESADKIMDSKRVAIIHNDTAFSTALTAAFVRELSARAIPVVSMQAVSGKTSDFNAQLRAAVDSGADLILLSAITGQLQPFVNTAKRMNVSTRILLTGGATNQKLDDAGQVYAIEPNLPQQRCSHQKGFEQRYLARFERAPTTFSRYAFDAANLLIQAARQADSERAPEVSAELRELRYAGLSGDIAFDKDGNNSHPAYTLYRSSPQGWQPLRVLSSEQGVPRCARG</sequence>
<dbReference type="InterPro" id="IPR028081">
    <property type="entry name" value="Leu-bd"/>
</dbReference>
<keyword evidence="2 3" id="KW-0732">Signal</keyword>
<evidence type="ECO:0000256" key="3">
    <source>
        <dbReference type="SAM" id="SignalP"/>
    </source>
</evidence>
<feature type="chain" id="PRO_5045422136" evidence="3">
    <location>
        <begin position="24"/>
        <end position="385"/>
    </location>
</feature>
<feature type="domain" description="Leucine-binding protein" evidence="4">
    <location>
        <begin position="34"/>
        <end position="358"/>
    </location>
</feature>
<protein>
    <submittedName>
        <fullName evidence="5">Branched-chain amino acid ABC transporter substrate-binding protein</fullName>
    </submittedName>
</protein>
<dbReference type="PANTHER" id="PTHR30483">
    <property type="entry name" value="LEUCINE-SPECIFIC-BINDING PROTEIN"/>
    <property type="match status" value="1"/>
</dbReference>
<accession>A0ABX2M281</accession>
<dbReference type="CDD" id="cd06342">
    <property type="entry name" value="PBP1_ABC_LIVBP-like"/>
    <property type="match status" value="1"/>
</dbReference>
<dbReference type="InterPro" id="IPR028082">
    <property type="entry name" value="Peripla_BP_I"/>
</dbReference>
<comment type="similarity">
    <text evidence="1">Belongs to the leucine-binding protein family.</text>
</comment>
<gene>
    <name evidence="5" type="ORF">HNO84_12165</name>
</gene>
<evidence type="ECO:0000259" key="4">
    <source>
        <dbReference type="Pfam" id="PF13458"/>
    </source>
</evidence>
<dbReference type="Gene3D" id="3.40.50.2300">
    <property type="match status" value="2"/>
</dbReference>
<dbReference type="PANTHER" id="PTHR30483:SF6">
    <property type="entry name" value="PERIPLASMIC BINDING PROTEIN OF ABC TRANSPORTER FOR NATURAL AMINO ACIDS"/>
    <property type="match status" value="1"/>
</dbReference>
<dbReference type="Proteomes" id="UP000536746">
    <property type="component" value="Unassembled WGS sequence"/>
</dbReference>
<dbReference type="PROSITE" id="PS00141">
    <property type="entry name" value="ASP_PROTEASE"/>
    <property type="match status" value="1"/>
</dbReference>
<comment type="caution">
    <text evidence="5">The sequence shown here is derived from an EMBL/GenBank/DDBJ whole genome shotgun (WGS) entry which is preliminary data.</text>
</comment>
<organism evidence="5 6">
    <name type="scientific">Herbaspirillum robiniae</name>
    <dbReference type="NCBI Taxonomy" id="2014887"/>
    <lineage>
        <taxon>Bacteria</taxon>
        <taxon>Pseudomonadati</taxon>
        <taxon>Pseudomonadota</taxon>
        <taxon>Betaproteobacteria</taxon>
        <taxon>Burkholderiales</taxon>
        <taxon>Oxalobacteraceae</taxon>
        <taxon>Herbaspirillum</taxon>
    </lineage>
</organism>
<keyword evidence="6" id="KW-1185">Reference proteome</keyword>
<evidence type="ECO:0000313" key="6">
    <source>
        <dbReference type="Proteomes" id="UP000536746"/>
    </source>
</evidence>
<dbReference type="EMBL" id="JABFMT010000011">
    <property type="protein sequence ID" value="NUU02356.1"/>
    <property type="molecule type" value="Genomic_DNA"/>
</dbReference>
<evidence type="ECO:0000313" key="5">
    <source>
        <dbReference type="EMBL" id="NUU02356.1"/>
    </source>
</evidence>
<evidence type="ECO:0000256" key="2">
    <source>
        <dbReference type="ARBA" id="ARBA00022729"/>
    </source>
</evidence>
<dbReference type="RefSeq" id="WP_158522629.1">
    <property type="nucleotide sequence ID" value="NZ_CP018845.1"/>
</dbReference>
<name>A0ABX2M281_9BURK</name>
<dbReference type="Pfam" id="PF13458">
    <property type="entry name" value="Peripla_BP_6"/>
    <property type="match status" value="1"/>
</dbReference>
<reference evidence="5 6" key="1">
    <citation type="journal article" date="2020" name="Front. Plant Sci.">
        <title>Isolation of Rhizosphere Bacteria That Improve Quality and Water Stress Tolerance in Greenhouse Ornamentals.</title>
        <authorList>
            <person name="Nordstedt N.P."/>
            <person name="Jones M.L."/>
        </authorList>
    </citation>
    <scope>NUCLEOTIDE SEQUENCE [LARGE SCALE GENOMIC DNA]</scope>
    <source>
        <strain evidence="5 6">C6C2</strain>
    </source>
</reference>